<keyword evidence="4" id="KW-1185">Reference proteome</keyword>
<dbReference type="Pfam" id="PF07859">
    <property type="entry name" value="Abhydrolase_3"/>
    <property type="match status" value="1"/>
</dbReference>
<dbReference type="STRING" id="273678.RS84_02123"/>
<dbReference type="PATRIC" id="fig|273678.4.peg.2127"/>
<dbReference type="InterPro" id="IPR029058">
    <property type="entry name" value="AB_hydrolase_fold"/>
</dbReference>
<accession>A0A0M2HKR6</accession>
<dbReference type="EC" id="3.1.1.3" evidence="3"/>
<evidence type="ECO:0000256" key="1">
    <source>
        <dbReference type="ARBA" id="ARBA00022801"/>
    </source>
</evidence>
<dbReference type="EMBL" id="JYJB01000009">
    <property type="protein sequence ID" value="KJL47332.1"/>
    <property type="molecule type" value="Genomic_DNA"/>
</dbReference>
<dbReference type="GO" id="GO:0004806">
    <property type="term" value="F:triacylglycerol lipase activity"/>
    <property type="evidence" value="ECO:0007669"/>
    <property type="project" value="UniProtKB-EC"/>
</dbReference>
<dbReference type="Gene3D" id="3.40.50.1820">
    <property type="entry name" value="alpha/beta hydrolase"/>
    <property type="match status" value="1"/>
</dbReference>
<evidence type="ECO:0000313" key="4">
    <source>
        <dbReference type="Proteomes" id="UP000033900"/>
    </source>
</evidence>
<sequence length="317" mass="32818">MTQESAVSPEGFRSLDLADMIAMLETVGEPVDPRTGIDTESLRTRFPRLGEVAMTDLEVPGSREGLAARSYVDPTASPSGSALVWVHGGAFLGGHLDMPEANWVAMELASAGVPVLSIDYTKCIRGVHYPVPSDDVLSVWRFASANSLDLLGVAPDRLHVGGASAGATLTAGAVRRLADSDEPVPAGLLLVYPALHPDSTDPDALVDASSAPAIAFNYAGTPEALGDPAAFPGLGTGDGYPPALIVACELDGFLPSATHFADTLRSAGVDVALRVEIGADHGHIDEPADETAIRTITAMSEWLHRESAGRSGTTASG</sequence>
<dbReference type="AlphaFoldDB" id="A0A0M2HKR6"/>
<reference evidence="3 4" key="1">
    <citation type="submission" date="2015-02" db="EMBL/GenBank/DDBJ databases">
        <title>Draft genome sequences of ten Microbacterium spp. with emphasis on heavy metal contaminated environments.</title>
        <authorList>
            <person name="Corretto E."/>
        </authorList>
    </citation>
    <scope>NUCLEOTIDE SEQUENCE [LARGE SCALE GENOMIC DNA]</scope>
    <source>
        <strain evidence="3 4">SA35</strain>
    </source>
</reference>
<organism evidence="3 4">
    <name type="scientific">Microbacterium hydrocarbonoxydans</name>
    <dbReference type="NCBI Taxonomy" id="273678"/>
    <lineage>
        <taxon>Bacteria</taxon>
        <taxon>Bacillati</taxon>
        <taxon>Actinomycetota</taxon>
        <taxon>Actinomycetes</taxon>
        <taxon>Micrococcales</taxon>
        <taxon>Microbacteriaceae</taxon>
        <taxon>Microbacterium</taxon>
    </lineage>
</organism>
<dbReference type="SUPFAM" id="SSF53474">
    <property type="entry name" value="alpha/beta-Hydrolases"/>
    <property type="match status" value="1"/>
</dbReference>
<dbReference type="PANTHER" id="PTHR48081">
    <property type="entry name" value="AB HYDROLASE SUPERFAMILY PROTEIN C4A8.06C"/>
    <property type="match status" value="1"/>
</dbReference>
<evidence type="ECO:0000313" key="3">
    <source>
        <dbReference type="EMBL" id="KJL47332.1"/>
    </source>
</evidence>
<dbReference type="Proteomes" id="UP000033900">
    <property type="component" value="Unassembled WGS sequence"/>
</dbReference>
<evidence type="ECO:0000259" key="2">
    <source>
        <dbReference type="Pfam" id="PF07859"/>
    </source>
</evidence>
<protein>
    <submittedName>
        <fullName evidence="3">Lipase 2</fullName>
        <ecNumber evidence="3">3.1.1.3</ecNumber>
    </submittedName>
</protein>
<feature type="domain" description="Alpha/beta hydrolase fold-3" evidence="2">
    <location>
        <begin position="83"/>
        <end position="283"/>
    </location>
</feature>
<gene>
    <name evidence="3" type="primary">lip2</name>
    <name evidence="3" type="ORF">RS84_02123</name>
</gene>
<dbReference type="InterPro" id="IPR050300">
    <property type="entry name" value="GDXG_lipolytic_enzyme"/>
</dbReference>
<name>A0A0M2HKR6_9MICO</name>
<dbReference type="InterPro" id="IPR013094">
    <property type="entry name" value="AB_hydrolase_3"/>
</dbReference>
<keyword evidence="1 3" id="KW-0378">Hydrolase</keyword>
<dbReference type="RefSeq" id="WP_045257738.1">
    <property type="nucleotide sequence ID" value="NZ_JYJB01000009.1"/>
</dbReference>
<proteinExistence type="predicted"/>
<comment type="caution">
    <text evidence="3">The sequence shown here is derived from an EMBL/GenBank/DDBJ whole genome shotgun (WGS) entry which is preliminary data.</text>
</comment>
<dbReference type="OrthoDB" id="3181909at2"/>